<dbReference type="Proteomes" id="UP000233781">
    <property type="component" value="Unassembled WGS sequence"/>
</dbReference>
<gene>
    <name evidence="1" type="ORF">ATL31_2030</name>
</gene>
<protein>
    <submittedName>
        <fullName evidence="1">Uncharacterized protein</fullName>
    </submittedName>
</protein>
<name>A0A2N3YJZ4_9MICO</name>
<comment type="caution">
    <text evidence="1">The sequence shown here is derived from an EMBL/GenBank/DDBJ whole genome shotgun (WGS) entry which is preliminary data.</text>
</comment>
<dbReference type="AlphaFoldDB" id="A0A2N3YJZ4"/>
<evidence type="ECO:0000313" key="2">
    <source>
        <dbReference type="Proteomes" id="UP000233781"/>
    </source>
</evidence>
<dbReference type="Gene3D" id="2.20.25.10">
    <property type="match status" value="1"/>
</dbReference>
<sequence length="68" mass="7385">MSQPAAPASPLEPWLREILRCPACRSELRDDTGPTGPELVCTSSTCGLAYRYDEGVPVLLVDEARRPA</sequence>
<dbReference type="RefSeq" id="WP_055810997.1">
    <property type="nucleotide sequence ID" value="NZ_PJNE01000001.1"/>
</dbReference>
<accession>A0A2N3YJZ4</accession>
<proteinExistence type="predicted"/>
<keyword evidence="2" id="KW-1185">Reference proteome</keyword>
<dbReference type="SUPFAM" id="SSF158997">
    <property type="entry name" value="Trm112p-like"/>
    <property type="match status" value="1"/>
</dbReference>
<evidence type="ECO:0000313" key="1">
    <source>
        <dbReference type="EMBL" id="PKW27192.1"/>
    </source>
</evidence>
<dbReference type="EMBL" id="PJNE01000001">
    <property type="protein sequence ID" value="PKW27192.1"/>
    <property type="molecule type" value="Genomic_DNA"/>
</dbReference>
<reference evidence="1 2" key="1">
    <citation type="submission" date="2017-12" db="EMBL/GenBank/DDBJ databases">
        <title>Sequencing the genomes of 1000 Actinobacteria strains.</title>
        <authorList>
            <person name="Klenk H.-P."/>
        </authorList>
    </citation>
    <scope>NUCLEOTIDE SEQUENCE [LARGE SCALE GENOMIC DNA]</scope>
    <source>
        <strain evidence="1 2">DSM 12806</strain>
    </source>
</reference>
<dbReference type="OrthoDB" id="9812205at2"/>
<organism evidence="1 2">
    <name type="scientific">Phycicoccus duodecadis</name>
    <dbReference type="NCBI Taxonomy" id="173053"/>
    <lineage>
        <taxon>Bacteria</taxon>
        <taxon>Bacillati</taxon>
        <taxon>Actinomycetota</taxon>
        <taxon>Actinomycetes</taxon>
        <taxon>Micrococcales</taxon>
        <taxon>Intrasporangiaceae</taxon>
        <taxon>Phycicoccus</taxon>
    </lineage>
</organism>